<keyword evidence="3" id="KW-1185">Reference proteome</keyword>
<dbReference type="InterPro" id="IPR014976">
    <property type="entry name" value="AbpA_HamA_C"/>
</dbReference>
<sequence>MAIFQETQISLSEKVTLHFLNIENYSDDLVKLIEDEIGFIRNGPLNDEDLRDVKKRIKIWIDKKGKEERAKNGFIAEFICHLYLRYIKFEQYSLFKNLEENGPKKGFDGLYLLNNEVWIVESKSTTNNKKSHKSKINEAYKDIKTKLESSEEDKVNDPWENAKNHIQIANPNKSLSENVKKLSSDFINNRKHKIKEFNIIPCSTIYLSDNWEIIDIKDLENKFKSESKKIEAKKINIICINKKSIADFVNYINS</sequence>
<evidence type="ECO:0000313" key="2">
    <source>
        <dbReference type="EMBL" id="MCT2406747.1"/>
    </source>
</evidence>
<name>A0ABT2IEP7_9FLAO</name>
<reference evidence="2" key="1">
    <citation type="submission" date="2022-08" db="EMBL/GenBank/DDBJ databases">
        <title>Chryseobacterium antibioticum,isolated from the rhizosphere soil of Pyrola in Tibet.</title>
        <authorList>
            <person name="Kan Y."/>
        </authorList>
    </citation>
    <scope>NUCLEOTIDE SEQUENCE</scope>
    <source>
        <strain evidence="2">Pc2-12</strain>
    </source>
</reference>
<organism evidence="2 3">
    <name type="scientific">Chryseobacterium pyrolae</name>
    <dbReference type="NCBI Taxonomy" id="2987481"/>
    <lineage>
        <taxon>Bacteria</taxon>
        <taxon>Pseudomonadati</taxon>
        <taxon>Bacteroidota</taxon>
        <taxon>Flavobacteriia</taxon>
        <taxon>Flavobacteriales</taxon>
        <taxon>Weeksellaceae</taxon>
        <taxon>Chryseobacterium group</taxon>
        <taxon>Chryseobacterium</taxon>
    </lineage>
</organism>
<dbReference type="RefSeq" id="WP_259827670.1">
    <property type="nucleotide sequence ID" value="NZ_JANZQH010000002.1"/>
</dbReference>
<protein>
    <recommendedName>
        <fullName evidence="1">Anti-bacteriophage protein A/HamA C-terminal domain-containing protein</fullName>
    </recommendedName>
</protein>
<dbReference type="Pfam" id="PF08878">
    <property type="entry name" value="HamA"/>
    <property type="match status" value="1"/>
</dbReference>
<dbReference type="Proteomes" id="UP001142057">
    <property type="component" value="Unassembled WGS sequence"/>
</dbReference>
<gene>
    <name evidence="2" type="ORF">NZD88_04140</name>
</gene>
<accession>A0ABT2IEP7</accession>
<evidence type="ECO:0000313" key="3">
    <source>
        <dbReference type="Proteomes" id="UP001142057"/>
    </source>
</evidence>
<comment type="caution">
    <text evidence="2">The sequence shown here is derived from an EMBL/GenBank/DDBJ whole genome shotgun (WGS) entry which is preliminary data.</text>
</comment>
<evidence type="ECO:0000259" key="1">
    <source>
        <dbReference type="Pfam" id="PF08878"/>
    </source>
</evidence>
<feature type="domain" description="Anti-bacteriophage protein A/HamA C-terminal" evidence="1">
    <location>
        <begin position="33"/>
        <end position="252"/>
    </location>
</feature>
<proteinExistence type="predicted"/>
<dbReference type="EMBL" id="JANZQH010000002">
    <property type="protein sequence ID" value="MCT2406747.1"/>
    <property type="molecule type" value="Genomic_DNA"/>
</dbReference>